<keyword evidence="4" id="KW-1185">Reference proteome</keyword>
<dbReference type="Proteomes" id="UP000092713">
    <property type="component" value="Unassembled WGS sequence"/>
</dbReference>
<feature type="signal peptide" evidence="1">
    <location>
        <begin position="1"/>
        <end position="17"/>
    </location>
</feature>
<dbReference type="InterPro" id="IPR041238">
    <property type="entry name" value="Rap1a"/>
</dbReference>
<evidence type="ECO:0000259" key="2">
    <source>
        <dbReference type="Pfam" id="PF18602"/>
    </source>
</evidence>
<evidence type="ECO:0000256" key="1">
    <source>
        <dbReference type="SAM" id="SignalP"/>
    </source>
</evidence>
<organism evidence="3 4">
    <name type="scientific">Janthinobacterium psychrotolerans</name>
    <dbReference type="NCBI Taxonomy" id="1747903"/>
    <lineage>
        <taxon>Bacteria</taxon>
        <taxon>Pseudomonadati</taxon>
        <taxon>Pseudomonadota</taxon>
        <taxon>Betaproteobacteria</taxon>
        <taxon>Burkholderiales</taxon>
        <taxon>Oxalobacteraceae</taxon>
        <taxon>Janthinobacterium</taxon>
    </lineage>
</organism>
<reference evidence="3 4" key="1">
    <citation type="submission" date="2016-04" db="EMBL/GenBank/DDBJ databases">
        <title>Draft genome sequence of Janthinobacterium psychrotolerans sp. nov., isolated from freshwater sediments in Denmark.</title>
        <authorList>
            <person name="Gong X."/>
            <person name="Skrivergaard S."/>
            <person name="Korsgaard B.S."/>
            <person name="Schreiber L."/>
            <person name="Marshall I.P."/>
            <person name="Finster K."/>
            <person name="Schramm A."/>
        </authorList>
    </citation>
    <scope>NUCLEOTIDE SEQUENCE [LARGE SCALE GENOMIC DNA]</scope>
    <source>
        <strain evidence="3 4">S3-2</strain>
    </source>
</reference>
<sequence>MRSLLFLAAIFAPCVHAWPTAPRLTGAQLLFQFEQDPRYARGYLAGAADAAQGRSWCDTGRVKSVELDGIVIAGLKALPMQQRQGDAARLAVAILARRFPCPHPAKNGD</sequence>
<name>A0A1A7BX53_9BURK</name>
<proteinExistence type="predicted"/>
<evidence type="ECO:0000313" key="3">
    <source>
        <dbReference type="EMBL" id="OBV38181.1"/>
    </source>
</evidence>
<dbReference type="EMBL" id="LOCQ01000058">
    <property type="protein sequence ID" value="OBV38181.1"/>
    <property type="molecule type" value="Genomic_DNA"/>
</dbReference>
<protein>
    <recommendedName>
        <fullName evidence="2">Rap1a immunity protein domain-containing protein</fullName>
    </recommendedName>
</protein>
<accession>A0A1A7BX53</accession>
<dbReference type="AlphaFoldDB" id="A0A1A7BX53"/>
<dbReference type="RefSeq" id="WP_150127853.1">
    <property type="nucleotide sequence ID" value="NZ_LOCQ01000058.1"/>
</dbReference>
<dbReference type="Gene3D" id="1.10.890.40">
    <property type="match status" value="1"/>
</dbReference>
<gene>
    <name evidence="3" type="ORF">ASR47_1005135</name>
</gene>
<dbReference type="STRING" id="1747903.ASR47_1005135"/>
<dbReference type="OrthoDB" id="9017479at2"/>
<comment type="caution">
    <text evidence="3">The sequence shown here is derived from an EMBL/GenBank/DDBJ whole genome shotgun (WGS) entry which is preliminary data.</text>
</comment>
<evidence type="ECO:0000313" key="4">
    <source>
        <dbReference type="Proteomes" id="UP000092713"/>
    </source>
</evidence>
<feature type="domain" description="Rap1a immunity protein" evidence="2">
    <location>
        <begin position="35"/>
        <end position="101"/>
    </location>
</feature>
<keyword evidence="1" id="KW-0732">Signal</keyword>
<dbReference type="Pfam" id="PF18602">
    <property type="entry name" value="Rap1a"/>
    <property type="match status" value="1"/>
</dbReference>
<feature type="chain" id="PRO_5008355400" description="Rap1a immunity protein domain-containing protein" evidence="1">
    <location>
        <begin position="18"/>
        <end position="109"/>
    </location>
</feature>